<dbReference type="CDD" id="cd01948">
    <property type="entry name" value="EAL"/>
    <property type="match status" value="1"/>
</dbReference>
<dbReference type="InterPro" id="IPR001633">
    <property type="entry name" value="EAL_dom"/>
</dbReference>
<evidence type="ECO:0000313" key="4">
    <source>
        <dbReference type="Proteomes" id="UP000316993"/>
    </source>
</evidence>
<dbReference type="InterPro" id="IPR035919">
    <property type="entry name" value="EAL_sf"/>
</dbReference>
<proteinExistence type="predicted"/>
<dbReference type="SMART" id="SM00052">
    <property type="entry name" value="EAL"/>
    <property type="match status" value="1"/>
</dbReference>
<gene>
    <name evidence="3" type="ORF">BDD18_3561</name>
</gene>
<dbReference type="EMBL" id="VFPV01000003">
    <property type="protein sequence ID" value="TQN01592.1"/>
    <property type="molecule type" value="Genomic_DNA"/>
</dbReference>
<keyword evidence="1" id="KW-0812">Transmembrane</keyword>
<feature type="domain" description="EAL" evidence="2">
    <location>
        <begin position="278"/>
        <end position="531"/>
    </location>
</feature>
<dbReference type="RefSeq" id="WP_244939134.1">
    <property type="nucleotide sequence ID" value="NZ_VFPV01000003.1"/>
</dbReference>
<feature type="transmembrane region" description="Helical" evidence="1">
    <location>
        <begin position="120"/>
        <end position="139"/>
    </location>
</feature>
<evidence type="ECO:0000259" key="2">
    <source>
        <dbReference type="PROSITE" id="PS50883"/>
    </source>
</evidence>
<keyword evidence="1" id="KW-1133">Transmembrane helix</keyword>
<dbReference type="InterPro" id="IPR050706">
    <property type="entry name" value="Cyclic-di-GMP_PDE-like"/>
</dbReference>
<dbReference type="PROSITE" id="PS50883">
    <property type="entry name" value="EAL"/>
    <property type="match status" value="1"/>
</dbReference>
<protein>
    <submittedName>
        <fullName evidence="3">EAL domain-containing protein (Putative c-di-GMP-specific phosphodiesterase class I)</fullName>
    </submittedName>
</protein>
<keyword evidence="1" id="KW-0472">Membrane</keyword>
<feature type="transmembrane region" description="Helical" evidence="1">
    <location>
        <begin position="86"/>
        <end position="108"/>
    </location>
</feature>
<dbReference type="GO" id="GO:0071111">
    <property type="term" value="F:cyclic-guanylate-specific phosphodiesterase activity"/>
    <property type="evidence" value="ECO:0007669"/>
    <property type="project" value="InterPro"/>
</dbReference>
<comment type="caution">
    <text evidence="3">The sequence shown here is derived from an EMBL/GenBank/DDBJ whole genome shotgun (WGS) entry which is preliminary data.</text>
</comment>
<dbReference type="SUPFAM" id="SSF141868">
    <property type="entry name" value="EAL domain-like"/>
    <property type="match status" value="1"/>
</dbReference>
<organism evidence="3 4">
    <name type="scientific">Acidovorax temperans</name>
    <dbReference type="NCBI Taxonomy" id="80878"/>
    <lineage>
        <taxon>Bacteria</taxon>
        <taxon>Pseudomonadati</taxon>
        <taxon>Pseudomonadota</taxon>
        <taxon>Betaproteobacteria</taxon>
        <taxon>Burkholderiales</taxon>
        <taxon>Comamonadaceae</taxon>
        <taxon>Acidovorax</taxon>
    </lineage>
</organism>
<accession>A0A543L2M9</accession>
<name>A0A543L2M9_9BURK</name>
<feature type="transmembrane region" description="Helical" evidence="1">
    <location>
        <begin position="25"/>
        <end position="42"/>
    </location>
</feature>
<feature type="transmembrane region" description="Helical" evidence="1">
    <location>
        <begin position="151"/>
        <end position="170"/>
    </location>
</feature>
<reference evidence="3 4" key="1">
    <citation type="submission" date="2019-06" db="EMBL/GenBank/DDBJ databases">
        <title>Genomic Encyclopedia of Archaeal and Bacterial Type Strains, Phase II (KMG-II): from individual species to whole genera.</title>
        <authorList>
            <person name="Goeker M."/>
        </authorList>
    </citation>
    <scope>NUCLEOTIDE SEQUENCE [LARGE SCALE GENOMIC DNA]</scope>
    <source>
        <strain evidence="3 4">DSM 7270</strain>
    </source>
</reference>
<dbReference type="Pfam" id="PF00563">
    <property type="entry name" value="EAL"/>
    <property type="match status" value="1"/>
</dbReference>
<dbReference type="AlphaFoldDB" id="A0A543L2M9"/>
<evidence type="ECO:0000313" key="3">
    <source>
        <dbReference type="EMBL" id="TQN01592.1"/>
    </source>
</evidence>
<dbReference type="PANTHER" id="PTHR33121">
    <property type="entry name" value="CYCLIC DI-GMP PHOSPHODIESTERASE PDEF"/>
    <property type="match status" value="1"/>
</dbReference>
<dbReference type="Gene3D" id="3.20.20.450">
    <property type="entry name" value="EAL domain"/>
    <property type="match status" value="1"/>
</dbReference>
<feature type="transmembrane region" description="Helical" evidence="1">
    <location>
        <begin position="225"/>
        <end position="242"/>
    </location>
</feature>
<sequence>MESVSISQGAAHAFGVAFPPLFHSLLYWGFASLVVHVCQRLVEHTAFSLDPSSRRISASNASLCIGCIVWALDVVGLFMYGELFHVALELVPALGSLLVMVFSARVTIPTLSTSTSVRNLLPAGLLLALGMMAGHFLLARSYVAHFSEVNVLAIALSIATAAGVACYTAIRHRAGKMSALTQRYAPQNWRDNLISGGAILVLHWLLVNCFPLQKPTTSNPDNGMALLAVLLVITFALAVDQFRNIRSDQVRQQLQRLGLSLMRVAPAHQKPPEHDVHLSLIADHLPRLLNRGSLTLHFQPIVNLHAPQVHYEALLRLNDPLQGPLSPDAFFLVCELQGKTSQVDRLVLANALDAAESWAAQGMQHSKVCVNVAPVTLLEPDFAQWLGAKLQRRGLPWGTLQLEMTEHAIIACGAHMVQAINDLRMLGVGVFMDDFGAGYSSLGVLADLPISGIKCDRLFVRQLQQDPRRQSLLRHVVRLARDLQLEVVVEGVETEQELQSVLEIGIGNVQGYFFSKAMPPEAVPQWHKAYRPAEITVLPPHPATAASPFLAAPAPMPL</sequence>
<evidence type="ECO:0000256" key="1">
    <source>
        <dbReference type="SAM" id="Phobius"/>
    </source>
</evidence>
<feature type="transmembrane region" description="Helical" evidence="1">
    <location>
        <begin position="191"/>
        <end position="213"/>
    </location>
</feature>
<dbReference type="PANTHER" id="PTHR33121:SF70">
    <property type="entry name" value="SIGNALING PROTEIN YKOW"/>
    <property type="match status" value="1"/>
</dbReference>
<dbReference type="Proteomes" id="UP000316993">
    <property type="component" value="Unassembled WGS sequence"/>
</dbReference>
<feature type="transmembrane region" description="Helical" evidence="1">
    <location>
        <begin position="63"/>
        <end position="80"/>
    </location>
</feature>